<dbReference type="Gene3D" id="2.60.40.10">
    <property type="entry name" value="Immunoglobulins"/>
    <property type="match status" value="2"/>
</dbReference>
<dbReference type="Proteomes" id="UP001187343">
    <property type="component" value="Unassembled WGS sequence"/>
</dbReference>
<sequence>MFSSFVFCSLCFGNLVVFGDSDAVTVVQVTEGDTVTLQTNVTQLLEKDLITWTFGYPESRIAEINKEAGNFSTYDDVPDGRFRNRLKLDHQTGSLNITNSRPKDSGLYQVTIKSKTESTHRFSVTVYGHLPVPVISSNFSQCPSSPSSSSCSLVCSSVNADHATLCWYRRNEFMSGVSISYLGINLSVTTEVEYRDKYKHNYSCVLINPIRNQTIYLNFTQHCGTCAVTTSGGHAHCCDSTQAVLRLVFTALMGVAAVTAIASQ</sequence>
<dbReference type="SUPFAM" id="SSF48726">
    <property type="entry name" value="Immunoglobulin"/>
    <property type="match status" value="1"/>
</dbReference>
<dbReference type="FunFam" id="2.60.40.10:FF:002431">
    <property type="entry name" value="Si:ch211-222k6.3"/>
    <property type="match status" value="1"/>
</dbReference>
<dbReference type="InterPro" id="IPR003599">
    <property type="entry name" value="Ig_sub"/>
</dbReference>
<name>A0AA88QEY9_9TELE</name>
<protein>
    <submittedName>
        <fullName evidence="1">Uncharacterized protein</fullName>
    </submittedName>
</protein>
<dbReference type="SMART" id="SM00409">
    <property type="entry name" value="IG"/>
    <property type="match status" value="1"/>
</dbReference>
<organism evidence="1 2">
    <name type="scientific">Cirrhinus molitorella</name>
    <name type="common">mud carp</name>
    <dbReference type="NCBI Taxonomy" id="172907"/>
    <lineage>
        <taxon>Eukaryota</taxon>
        <taxon>Metazoa</taxon>
        <taxon>Chordata</taxon>
        <taxon>Craniata</taxon>
        <taxon>Vertebrata</taxon>
        <taxon>Euteleostomi</taxon>
        <taxon>Actinopterygii</taxon>
        <taxon>Neopterygii</taxon>
        <taxon>Teleostei</taxon>
        <taxon>Ostariophysi</taxon>
        <taxon>Cypriniformes</taxon>
        <taxon>Cyprinidae</taxon>
        <taxon>Labeoninae</taxon>
        <taxon>Labeonini</taxon>
        <taxon>Cirrhinus</taxon>
    </lineage>
</organism>
<reference evidence="1" key="1">
    <citation type="submission" date="2023-08" db="EMBL/GenBank/DDBJ databases">
        <title>Chromosome-level Genome Assembly of mud carp (Cirrhinus molitorella).</title>
        <authorList>
            <person name="Liu H."/>
        </authorList>
    </citation>
    <scope>NUCLEOTIDE SEQUENCE</scope>
    <source>
        <strain evidence="1">Prfri</strain>
        <tissue evidence="1">Muscle</tissue>
    </source>
</reference>
<dbReference type="AlphaFoldDB" id="A0AA88QEY9"/>
<dbReference type="InterPro" id="IPR036179">
    <property type="entry name" value="Ig-like_dom_sf"/>
</dbReference>
<dbReference type="InterPro" id="IPR013783">
    <property type="entry name" value="Ig-like_fold"/>
</dbReference>
<comment type="caution">
    <text evidence="1">The sequence shown here is derived from an EMBL/GenBank/DDBJ whole genome shotgun (WGS) entry which is preliminary data.</text>
</comment>
<dbReference type="EMBL" id="JAUYZG010000001">
    <property type="protein sequence ID" value="KAK2915783.1"/>
    <property type="molecule type" value="Genomic_DNA"/>
</dbReference>
<dbReference type="PANTHER" id="PTHR21063:SF4">
    <property type="entry name" value="CD48 ANTIGEN-RELATED"/>
    <property type="match status" value="1"/>
</dbReference>
<dbReference type="PROSITE" id="PS50835">
    <property type="entry name" value="IG_LIKE"/>
    <property type="match status" value="1"/>
</dbReference>
<proteinExistence type="predicted"/>
<dbReference type="Pfam" id="PF07686">
    <property type="entry name" value="V-set"/>
    <property type="match status" value="1"/>
</dbReference>
<gene>
    <name evidence="1" type="ORF">Q8A67_000157</name>
</gene>
<accession>A0AA88QEY9</accession>
<dbReference type="PANTHER" id="PTHR21063">
    <property type="entry name" value="LFA-3"/>
    <property type="match status" value="1"/>
</dbReference>
<dbReference type="InterPro" id="IPR007110">
    <property type="entry name" value="Ig-like_dom"/>
</dbReference>
<evidence type="ECO:0000313" key="1">
    <source>
        <dbReference type="EMBL" id="KAK2915783.1"/>
    </source>
</evidence>
<dbReference type="InterPro" id="IPR013106">
    <property type="entry name" value="Ig_V-set"/>
</dbReference>
<evidence type="ECO:0000313" key="2">
    <source>
        <dbReference type="Proteomes" id="UP001187343"/>
    </source>
</evidence>
<keyword evidence="2" id="KW-1185">Reference proteome</keyword>